<evidence type="ECO:0000313" key="19">
    <source>
        <dbReference type="EMBL" id="GAB1318340.1"/>
    </source>
</evidence>
<dbReference type="Pfam" id="PF04548">
    <property type="entry name" value="AIG1"/>
    <property type="match status" value="1"/>
</dbReference>
<protein>
    <recommendedName>
        <fullName evidence="18">AIG1-type G domain-containing protein</fullName>
    </recommendedName>
</protein>
<keyword evidence="7" id="KW-0479">Metal-binding</keyword>
<comment type="cofactor">
    <cofactor evidence="1">
        <name>Mg(2+)</name>
        <dbReference type="ChEBI" id="CHEBI:18420"/>
    </cofactor>
</comment>
<evidence type="ECO:0000256" key="14">
    <source>
        <dbReference type="ARBA" id="ARBA00023134"/>
    </source>
</evidence>
<evidence type="ECO:0000259" key="18">
    <source>
        <dbReference type="Pfam" id="PF04548"/>
    </source>
</evidence>
<evidence type="ECO:0000256" key="16">
    <source>
        <dbReference type="ARBA" id="ARBA00024013"/>
    </source>
</evidence>
<evidence type="ECO:0000256" key="1">
    <source>
        <dbReference type="ARBA" id="ARBA00001946"/>
    </source>
</evidence>
<evidence type="ECO:0000256" key="13">
    <source>
        <dbReference type="ARBA" id="ARBA00022989"/>
    </source>
</evidence>
<evidence type="ECO:0000256" key="17">
    <source>
        <dbReference type="SAM" id="Coils"/>
    </source>
</evidence>
<evidence type="ECO:0000256" key="7">
    <source>
        <dbReference type="ARBA" id="ARBA00022723"/>
    </source>
</evidence>
<dbReference type="Proteomes" id="UP001628179">
    <property type="component" value="Unassembled WGS sequence"/>
</dbReference>
<dbReference type="Gene3D" id="3.40.50.300">
    <property type="entry name" value="P-loop containing nucleotide triphosphate hydrolases"/>
    <property type="match status" value="1"/>
</dbReference>
<evidence type="ECO:0000256" key="12">
    <source>
        <dbReference type="ARBA" id="ARBA00022927"/>
    </source>
</evidence>
<keyword evidence="6" id="KW-0812">Transmembrane</keyword>
<dbReference type="SUPFAM" id="SSF52540">
    <property type="entry name" value="P-loop containing nucleoside triphosphate hydrolases"/>
    <property type="match status" value="2"/>
</dbReference>
<keyword evidence="9" id="KW-0378">Hydrolase</keyword>
<dbReference type="RefSeq" id="XP_070920071.1">
    <property type="nucleotide sequence ID" value="XM_071063970.1"/>
</dbReference>
<gene>
    <name evidence="19" type="ORF">MFIFM68171_08550</name>
</gene>
<keyword evidence="11" id="KW-0460">Magnesium</keyword>
<keyword evidence="17" id="KW-0175">Coiled coil</keyword>
<dbReference type="EMBL" id="BAAFSV010000005">
    <property type="protein sequence ID" value="GAB1318340.1"/>
    <property type="molecule type" value="Genomic_DNA"/>
</dbReference>
<keyword evidence="8" id="KW-0547">Nucleotide-binding</keyword>
<keyword evidence="10" id="KW-1002">Plastid outer membrane</keyword>
<evidence type="ECO:0000256" key="11">
    <source>
        <dbReference type="ARBA" id="ARBA00022842"/>
    </source>
</evidence>
<dbReference type="PANTHER" id="PTHR10903:SF135">
    <property type="entry name" value="TRANSLOCASE OF CHLOROPLAST 120, CHLOROPLASTIC-RELATED"/>
    <property type="match status" value="1"/>
</dbReference>
<name>A0ABQ0GKW8_9PEZI</name>
<organism evidence="19 20">
    <name type="scientific">Madurella fahalii</name>
    <dbReference type="NCBI Taxonomy" id="1157608"/>
    <lineage>
        <taxon>Eukaryota</taxon>
        <taxon>Fungi</taxon>
        <taxon>Dikarya</taxon>
        <taxon>Ascomycota</taxon>
        <taxon>Pezizomycotina</taxon>
        <taxon>Sordariomycetes</taxon>
        <taxon>Sordariomycetidae</taxon>
        <taxon>Sordariales</taxon>
        <taxon>Sordariales incertae sedis</taxon>
        <taxon>Madurella</taxon>
    </lineage>
</organism>
<dbReference type="InterPro" id="IPR006703">
    <property type="entry name" value="G_AIG1"/>
</dbReference>
<evidence type="ECO:0000256" key="9">
    <source>
        <dbReference type="ARBA" id="ARBA00022801"/>
    </source>
</evidence>
<keyword evidence="5" id="KW-0934">Plastid</keyword>
<evidence type="ECO:0000256" key="10">
    <source>
        <dbReference type="ARBA" id="ARBA00022805"/>
    </source>
</evidence>
<comment type="subcellular location">
    <subcellularLocation>
        <location evidence="2">Membrane</location>
        <topology evidence="2">Single-pass membrane protein</topology>
    </subcellularLocation>
    <subcellularLocation>
        <location evidence="16">Plastid</location>
        <location evidence="16">Chloroplast outer membrane</location>
    </subcellularLocation>
</comment>
<evidence type="ECO:0000256" key="2">
    <source>
        <dbReference type="ARBA" id="ARBA00004167"/>
    </source>
</evidence>
<accession>A0ABQ0GKW8</accession>
<keyword evidence="14" id="KW-0342">GTP-binding</keyword>
<keyword evidence="15" id="KW-0472">Membrane</keyword>
<dbReference type="PANTHER" id="PTHR10903">
    <property type="entry name" value="GTPASE, IMAP FAMILY MEMBER-RELATED"/>
    <property type="match status" value="1"/>
</dbReference>
<evidence type="ECO:0000256" key="6">
    <source>
        <dbReference type="ARBA" id="ARBA00022692"/>
    </source>
</evidence>
<feature type="domain" description="AIG1-type G" evidence="18">
    <location>
        <begin position="17"/>
        <end position="152"/>
    </location>
</feature>
<evidence type="ECO:0000256" key="3">
    <source>
        <dbReference type="ARBA" id="ARBA00022448"/>
    </source>
</evidence>
<reference evidence="19 20" key="1">
    <citation type="submission" date="2024-09" db="EMBL/GenBank/DDBJ databases">
        <title>Itraconazole resistance in Madurella fahalii resulting from another homologue of gene encoding cytochrome P450 14-alpha sterol demethylase (CYP51).</title>
        <authorList>
            <person name="Yoshioka I."/>
            <person name="Fahal A.H."/>
            <person name="Kaneko S."/>
            <person name="Yaguchi T."/>
        </authorList>
    </citation>
    <scope>NUCLEOTIDE SEQUENCE [LARGE SCALE GENOMIC DNA]</scope>
    <source>
        <strain evidence="19 20">IFM 68171</strain>
    </source>
</reference>
<evidence type="ECO:0000256" key="5">
    <source>
        <dbReference type="ARBA" id="ARBA00022640"/>
    </source>
</evidence>
<keyword evidence="13" id="KW-1133">Transmembrane helix</keyword>
<evidence type="ECO:0000256" key="15">
    <source>
        <dbReference type="ARBA" id="ARBA00023136"/>
    </source>
</evidence>
<feature type="coiled-coil region" evidence="17">
    <location>
        <begin position="271"/>
        <end position="298"/>
    </location>
</feature>
<evidence type="ECO:0000313" key="20">
    <source>
        <dbReference type="Proteomes" id="UP001628179"/>
    </source>
</evidence>
<keyword evidence="4" id="KW-0150">Chloroplast</keyword>
<evidence type="ECO:0000256" key="4">
    <source>
        <dbReference type="ARBA" id="ARBA00022528"/>
    </source>
</evidence>
<sequence>MANSRQTNRKKNSDVMIALLGVTGAGKSTFASIASDTALEIGHGVDPCTQHPQAVPFQLNGRKIVLIDTPGFDDDKRSDVQILEAIFKWITRKGYLKHHLLDGLIFLHPVTLNRVGGAERKRTRLLEKILGPKAYKRVIIATTMWDDLKSDDVAKSRLEGRTIKGGIWDEMLSEGAHIMRHDNTKESAHKIIQKVVEISDREGKVKSLLEFELIKHSGRVGKTSAGKELKERIREEINLLKELREEHWKEKPVEPSKTEKQDKKGPKWVEWKKWRDELRELDKKIEAKEIDYEKVDTMVVRIRNFFAKLFSSSSM</sequence>
<dbReference type="InterPro" id="IPR027417">
    <property type="entry name" value="P-loop_NTPase"/>
</dbReference>
<dbReference type="GeneID" id="98179293"/>
<keyword evidence="20" id="KW-1185">Reference proteome</keyword>
<dbReference type="InterPro" id="IPR045058">
    <property type="entry name" value="GIMA/IAN/Toc"/>
</dbReference>
<proteinExistence type="predicted"/>
<comment type="caution">
    <text evidence="19">The sequence shown here is derived from an EMBL/GenBank/DDBJ whole genome shotgun (WGS) entry which is preliminary data.</text>
</comment>
<keyword evidence="12" id="KW-0653">Protein transport</keyword>
<keyword evidence="3" id="KW-0813">Transport</keyword>
<evidence type="ECO:0000256" key="8">
    <source>
        <dbReference type="ARBA" id="ARBA00022741"/>
    </source>
</evidence>